<dbReference type="PANTHER" id="PTHR31569">
    <property type="entry name" value="SWIM-TYPE DOMAIN-CONTAINING PROTEIN"/>
    <property type="match status" value="1"/>
</dbReference>
<name>W2YTU2_PHYNI</name>
<evidence type="ECO:0000313" key="3">
    <source>
        <dbReference type="Proteomes" id="UP000018948"/>
    </source>
</evidence>
<proteinExistence type="predicted"/>
<dbReference type="Proteomes" id="UP000018948">
    <property type="component" value="Unassembled WGS sequence"/>
</dbReference>
<sequence length="315" mass="35485">IFRVRTNTSVAVRNGRIDAQGSSASKLSAEWENYAKTYVCTHYGKYQSQATSKRPRQETRASGCSAQINLCVQEINKNTHTFALMITKCRLEHNHTLIEYAFKSHSSKRVSLDDTALKTVEELRKAGAKKTSILKFIKDNSNSNPTPQDVRNLVRKLKAFENGSGPSSSAKRLKKWMSEFGDVSGNVGRIIVDDVGEKKIATCITLQTKHMRSIFSQFPEVLLIDATHGTNRSKYKVFSLMAHDTFGKGQFVQHALLQNEQWAPLMTALEAFKANNPAWTKLQCILIDKDFTELSVLKSAFPDVTILLCQFQRFI</sequence>
<evidence type="ECO:0000313" key="2">
    <source>
        <dbReference type="EMBL" id="ETP38443.1"/>
    </source>
</evidence>
<accession>W2YTU2</accession>
<dbReference type="AlphaFoldDB" id="W2YTU2"/>
<reference evidence="2 3" key="1">
    <citation type="submission" date="2013-11" db="EMBL/GenBank/DDBJ databases">
        <title>The Genome Sequence of Phytophthora parasitica P10297.</title>
        <authorList>
            <consortium name="The Broad Institute Genomics Platform"/>
            <person name="Russ C."/>
            <person name="Tyler B."/>
            <person name="Panabieres F."/>
            <person name="Shan W."/>
            <person name="Tripathy S."/>
            <person name="Grunwald N."/>
            <person name="Machado M."/>
            <person name="Johnson C.S."/>
            <person name="Walker B."/>
            <person name="Young S.K."/>
            <person name="Zeng Q."/>
            <person name="Gargeya S."/>
            <person name="Fitzgerald M."/>
            <person name="Haas B."/>
            <person name="Abouelleil A."/>
            <person name="Allen A.W."/>
            <person name="Alvarado L."/>
            <person name="Arachchi H.M."/>
            <person name="Berlin A.M."/>
            <person name="Chapman S.B."/>
            <person name="Gainer-Dewar J."/>
            <person name="Goldberg J."/>
            <person name="Griggs A."/>
            <person name="Gujja S."/>
            <person name="Hansen M."/>
            <person name="Howarth C."/>
            <person name="Imamovic A."/>
            <person name="Ireland A."/>
            <person name="Larimer J."/>
            <person name="McCowan C."/>
            <person name="Murphy C."/>
            <person name="Pearson M."/>
            <person name="Poon T.W."/>
            <person name="Priest M."/>
            <person name="Roberts A."/>
            <person name="Saif S."/>
            <person name="Shea T."/>
            <person name="Sisk P."/>
            <person name="Sykes S."/>
            <person name="Wortman J."/>
            <person name="Nusbaum C."/>
            <person name="Birren B."/>
        </authorList>
    </citation>
    <scope>NUCLEOTIDE SEQUENCE [LARGE SCALE GENOMIC DNA]</scope>
    <source>
        <strain evidence="2 3">P10297</strain>
    </source>
</reference>
<dbReference type="InterPro" id="IPR048324">
    <property type="entry name" value="ZSWIM1-3_RNaseH-like"/>
</dbReference>
<comment type="caution">
    <text evidence="2">The sequence shown here is derived from an EMBL/GenBank/DDBJ whole genome shotgun (WGS) entry which is preliminary data.</text>
</comment>
<dbReference type="OrthoDB" id="127160at2759"/>
<organism evidence="2 3">
    <name type="scientific">Phytophthora nicotianae P10297</name>
    <dbReference type="NCBI Taxonomy" id="1317064"/>
    <lineage>
        <taxon>Eukaryota</taxon>
        <taxon>Sar</taxon>
        <taxon>Stramenopiles</taxon>
        <taxon>Oomycota</taxon>
        <taxon>Peronosporomycetes</taxon>
        <taxon>Peronosporales</taxon>
        <taxon>Peronosporaceae</taxon>
        <taxon>Phytophthora</taxon>
    </lineage>
</organism>
<dbReference type="EMBL" id="ANIY01002916">
    <property type="protein sequence ID" value="ETP38443.1"/>
    <property type="molecule type" value="Genomic_DNA"/>
</dbReference>
<evidence type="ECO:0000259" key="1">
    <source>
        <dbReference type="Pfam" id="PF21056"/>
    </source>
</evidence>
<protein>
    <recommendedName>
        <fullName evidence="1">ZSWIM1/3 RNaseH-like domain-containing protein</fullName>
    </recommendedName>
</protein>
<dbReference type="Pfam" id="PF21056">
    <property type="entry name" value="ZSWIM1-3_RNaseH-like"/>
    <property type="match status" value="1"/>
</dbReference>
<feature type="non-terminal residue" evidence="2">
    <location>
        <position position="1"/>
    </location>
</feature>
<dbReference type="PANTHER" id="PTHR31569:SF4">
    <property type="entry name" value="SWIM-TYPE DOMAIN-CONTAINING PROTEIN"/>
    <property type="match status" value="1"/>
</dbReference>
<feature type="domain" description="ZSWIM1/3 RNaseH-like" evidence="1">
    <location>
        <begin position="182"/>
        <end position="307"/>
    </location>
</feature>
<gene>
    <name evidence="2" type="ORF">F442_13952</name>
</gene>
<dbReference type="InterPro" id="IPR052579">
    <property type="entry name" value="Zinc_finger_SWIM"/>
</dbReference>